<dbReference type="EMBL" id="CP061800">
    <property type="protein sequence ID" value="QTA84621.1"/>
    <property type="molecule type" value="Genomic_DNA"/>
</dbReference>
<evidence type="ECO:0000313" key="2">
    <source>
        <dbReference type="Proteomes" id="UP000663722"/>
    </source>
</evidence>
<proteinExistence type="predicted"/>
<evidence type="ECO:0000313" key="1">
    <source>
        <dbReference type="EMBL" id="QTA84621.1"/>
    </source>
</evidence>
<gene>
    <name evidence="1" type="ORF">dnm_006200</name>
</gene>
<dbReference type="KEGG" id="dmm:dnm_006200"/>
<protein>
    <submittedName>
        <fullName evidence="1">Uncharacterized protein</fullName>
    </submittedName>
</protein>
<accession>A0A975BFW8</accession>
<reference evidence="1" key="1">
    <citation type="journal article" date="2021" name="Microb. Physiol.">
        <title>Proteogenomic Insights into the Physiology of Marine, Sulfate-Reducing, Filamentous Desulfonema limicola and Desulfonema magnum.</title>
        <authorList>
            <person name="Schnaars V."/>
            <person name="Wohlbrand L."/>
            <person name="Scheve S."/>
            <person name="Hinrichs C."/>
            <person name="Reinhardt R."/>
            <person name="Rabus R."/>
        </authorList>
    </citation>
    <scope>NUCLEOTIDE SEQUENCE</scope>
    <source>
        <strain evidence="1">4be13</strain>
    </source>
</reference>
<organism evidence="1 2">
    <name type="scientific">Desulfonema magnum</name>
    <dbReference type="NCBI Taxonomy" id="45655"/>
    <lineage>
        <taxon>Bacteria</taxon>
        <taxon>Pseudomonadati</taxon>
        <taxon>Thermodesulfobacteriota</taxon>
        <taxon>Desulfobacteria</taxon>
        <taxon>Desulfobacterales</taxon>
        <taxon>Desulfococcaceae</taxon>
        <taxon>Desulfonema</taxon>
    </lineage>
</organism>
<sequence>MNFQLFSIYRYFFMTVFFCRQICRWFRPLCYQAESEEIPAKRSSLPGTADSCFHSNDRKKIIESSPAF</sequence>
<dbReference type="Proteomes" id="UP000663722">
    <property type="component" value="Chromosome"/>
</dbReference>
<name>A0A975BFW8_9BACT</name>
<keyword evidence="2" id="KW-1185">Reference proteome</keyword>
<dbReference type="AlphaFoldDB" id="A0A975BFW8"/>